<evidence type="ECO:0000313" key="2">
    <source>
        <dbReference type="EMBL" id="GAA4288139.1"/>
    </source>
</evidence>
<dbReference type="Gene3D" id="3.40.630.30">
    <property type="match status" value="1"/>
</dbReference>
<dbReference type="Pfam" id="PF00583">
    <property type="entry name" value="Acetyltransf_1"/>
    <property type="match status" value="1"/>
</dbReference>
<dbReference type="RefSeq" id="WP_345041663.1">
    <property type="nucleotide sequence ID" value="NZ_BAABBA010000011.1"/>
</dbReference>
<feature type="domain" description="N-acetyltransferase" evidence="1">
    <location>
        <begin position="8"/>
        <end position="191"/>
    </location>
</feature>
<keyword evidence="3" id="KW-1185">Reference proteome</keyword>
<protein>
    <submittedName>
        <fullName evidence="2">GNAT family N-acetyltransferase</fullName>
    </submittedName>
</protein>
<reference evidence="3" key="1">
    <citation type="journal article" date="2019" name="Int. J. Syst. Evol. Microbiol.">
        <title>The Global Catalogue of Microorganisms (GCM) 10K type strain sequencing project: providing services to taxonomists for standard genome sequencing and annotation.</title>
        <authorList>
            <consortium name="The Broad Institute Genomics Platform"/>
            <consortium name="The Broad Institute Genome Sequencing Center for Infectious Disease"/>
            <person name="Wu L."/>
            <person name="Ma J."/>
        </authorList>
    </citation>
    <scope>NUCLEOTIDE SEQUENCE [LARGE SCALE GENOMIC DNA]</scope>
    <source>
        <strain evidence="3">JCM 17459</strain>
    </source>
</reference>
<accession>A0ABP8EVX5</accession>
<dbReference type="PROSITE" id="PS51186">
    <property type="entry name" value="GNAT"/>
    <property type="match status" value="1"/>
</dbReference>
<evidence type="ECO:0000313" key="3">
    <source>
        <dbReference type="Proteomes" id="UP001499841"/>
    </source>
</evidence>
<evidence type="ECO:0000259" key="1">
    <source>
        <dbReference type="PROSITE" id="PS51186"/>
    </source>
</evidence>
<dbReference type="InterPro" id="IPR000182">
    <property type="entry name" value="GNAT_dom"/>
</dbReference>
<organism evidence="2 3">
    <name type="scientific">Georgenia daeguensis</name>
    <dbReference type="NCBI Taxonomy" id="908355"/>
    <lineage>
        <taxon>Bacteria</taxon>
        <taxon>Bacillati</taxon>
        <taxon>Actinomycetota</taxon>
        <taxon>Actinomycetes</taxon>
        <taxon>Micrococcales</taxon>
        <taxon>Bogoriellaceae</taxon>
        <taxon>Georgenia</taxon>
    </lineage>
</organism>
<comment type="caution">
    <text evidence="2">The sequence shown here is derived from an EMBL/GenBank/DDBJ whole genome shotgun (WGS) entry which is preliminary data.</text>
</comment>
<name>A0ABP8EVX5_9MICO</name>
<dbReference type="CDD" id="cd04301">
    <property type="entry name" value="NAT_SF"/>
    <property type="match status" value="1"/>
</dbReference>
<sequence>MDAPTTEPTVRPLTPETWPDLERLFTRPGDQRGCWCMWFRLTGTDWPATRTAERRAAFAERAAAAPSPGLVAYVDGEPVAWVAVAPRGEHPRIPRSTVIVHDPEVPDCWSVTCFYIRPDHRGRGLSTALLAAAVDHAAAHGARNVEAYPVDAQERTSSSVMFHGSLGLFTRAGFREVGRRKGRPTVRLALR</sequence>
<dbReference type="SUPFAM" id="SSF55729">
    <property type="entry name" value="Acyl-CoA N-acyltransferases (Nat)"/>
    <property type="match status" value="1"/>
</dbReference>
<dbReference type="EMBL" id="BAABBA010000011">
    <property type="protein sequence ID" value="GAA4288139.1"/>
    <property type="molecule type" value="Genomic_DNA"/>
</dbReference>
<gene>
    <name evidence="2" type="ORF">GCM10022262_24990</name>
</gene>
<dbReference type="InterPro" id="IPR016181">
    <property type="entry name" value="Acyl_CoA_acyltransferase"/>
</dbReference>
<proteinExistence type="predicted"/>
<dbReference type="Proteomes" id="UP001499841">
    <property type="component" value="Unassembled WGS sequence"/>
</dbReference>